<keyword evidence="2" id="KW-1185">Reference proteome</keyword>
<reference evidence="2" key="1">
    <citation type="journal article" date="2011" name="Proc. Natl. Acad. Sci. U.S.A.">
        <title>Obligate biotrophy features unraveled by the genomic analysis of rust fungi.</title>
        <authorList>
            <person name="Duplessis S."/>
            <person name="Cuomo C.A."/>
            <person name="Lin Y.-C."/>
            <person name="Aerts A."/>
            <person name="Tisserant E."/>
            <person name="Veneault-Fourrey C."/>
            <person name="Joly D.L."/>
            <person name="Hacquard S."/>
            <person name="Amselem J."/>
            <person name="Cantarel B.L."/>
            <person name="Chiu R."/>
            <person name="Coutinho P.M."/>
            <person name="Feau N."/>
            <person name="Field M."/>
            <person name="Frey P."/>
            <person name="Gelhaye E."/>
            <person name="Goldberg J."/>
            <person name="Grabherr M.G."/>
            <person name="Kodira C.D."/>
            <person name="Kohler A."/>
            <person name="Kuees U."/>
            <person name="Lindquist E.A."/>
            <person name="Lucas S.M."/>
            <person name="Mago R."/>
            <person name="Mauceli E."/>
            <person name="Morin E."/>
            <person name="Murat C."/>
            <person name="Pangilinan J.L."/>
            <person name="Park R."/>
            <person name="Pearson M."/>
            <person name="Quesneville H."/>
            <person name="Rouhier N."/>
            <person name="Sakthikumar S."/>
            <person name="Salamov A.A."/>
            <person name="Schmutz J."/>
            <person name="Selles B."/>
            <person name="Shapiro H."/>
            <person name="Tanguay P."/>
            <person name="Tuskan G.A."/>
            <person name="Henrissat B."/>
            <person name="Van de Peer Y."/>
            <person name="Rouze P."/>
            <person name="Ellis J.G."/>
            <person name="Dodds P.N."/>
            <person name="Schein J.E."/>
            <person name="Zhong S."/>
            <person name="Hamelin R.C."/>
            <person name="Grigoriev I.V."/>
            <person name="Szabo L.J."/>
            <person name="Martin F."/>
        </authorList>
    </citation>
    <scope>NUCLEOTIDE SEQUENCE [LARGE SCALE GENOMIC DNA]</scope>
    <source>
        <strain evidence="2">98AG31 / pathotype 3-4-7</strain>
    </source>
</reference>
<evidence type="ECO:0000313" key="2">
    <source>
        <dbReference type="Proteomes" id="UP000001072"/>
    </source>
</evidence>
<sequence>MISKQTERSYFLNFLKNVPSDYGEQIGADIILGTRSSQWKPFSPSLDVIASTRPILQDMGLDTSVKFNMTKSWRHGGKNFSIHSEHAGNSYIEFDYQGSKGYGVIQHIMLPEGRMTPIFVLHYFHNLDPIDENRSPYRLLPHLNATVKYNLDLSLISIGSQHIFGHCAALHNSAGTYGISKPTVSVVSLRSMGIADMTTT</sequence>
<dbReference type="AlphaFoldDB" id="F4R9D9"/>
<proteinExistence type="predicted"/>
<gene>
    <name evidence="1" type="ORF">MELLADRAFT_102790</name>
</gene>
<dbReference type="InParanoid" id="F4R9D9"/>
<organism evidence="2">
    <name type="scientific">Melampsora larici-populina (strain 98AG31 / pathotype 3-4-7)</name>
    <name type="common">Poplar leaf rust fungus</name>
    <dbReference type="NCBI Taxonomy" id="747676"/>
    <lineage>
        <taxon>Eukaryota</taxon>
        <taxon>Fungi</taxon>
        <taxon>Dikarya</taxon>
        <taxon>Basidiomycota</taxon>
        <taxon>Pucciniomycotina</taxon>
        <taxon>Pucciniomycetes</taxon>
        <taxon>Pucciniales</taxon>
        <taxon>Melampsoraceae</taxon>
        <taxon>Melampsora</taxon>
    </lineage>
</organism>
<dbReference type="GeneID" id="18921773"/>
<dbReference type="RefSeq" id="XP_007405775.1">
    <property type="nucleotide sequence ID" value="XM_007405713.1"/>
</dbReference>
<evidence type="ECO:0000313" key="1">
    <source>
        <dbReference type="EMBL" id="EGG11173.1"/>
    </source>
</evidence>
<dbReference type="EMBL" id="GL883093">
    <property type="protein sequence ID" value="EGG11173.1"/>
    <property type="molecule type" value="Genomic_DNA"/>
</dbReference>
<name>F4R9D9_MELLP</name>
<dbReference type="KEGG" id="mlr:MELLADRAFT_102790"/>
<dbReference type="Proteomes" id="UP000001072">
    <property type="component" value="Unassembled WGS sequence"/>
</dbReference>
<dbReference type="HOGENOM" id="CLU_094294_0_0_1"/>
<protein>
    <submittedName>
        <fullName evidence="1">Uncharacterized protein</fullName>
    </submittedName>
</protein>
<dbReference type="VEuPathDB" id="FungiDB:MELLADRAFT_102790"/>
<accession>F4R9D9</accession>
<dbReference type="OrthoDB" id="10368306at2759"/>